<evidence type="ECO:0000256" key="6">
    <source>
        <dbReference type="SAM" id="MobiDB-lite"/>
    </source>
</evidence>
<comment type="similarity">
    <text evidence="4 5">Belongs to the RlpA family.</text>
</comment>
<dbReference type="GO" id="GO:0042834">
    <property type="term" value="F:peptidoglycan binding"/>
    <property type="evidence" value="ECO:0007669"/>
    <property type="project" value="InterPro"/>
</dbReference>
<comment type="caution">
    <text evidence="8">The sequence shown here is derived from an EMBL/GenBank/DDBJ whole genome shotgun (WGS) entry which is preliminary data.</text>
</comment>
<keyword evidence="1" id="KW-0732">Signal</keyword>
<dbReference type="GO" id="GO:0008932">
    <property type="term" value="F:lytic endotransglycosylase activity"/>
    <property type="evidence" value="ECO:0007669"/>
    <property type="project" value="UniProtKB-UniRule"/>
</dbReference>
<dbReference type="Gene3D" id="3.30.70.1070">
    <property type="entry name" value="Sporulation related repeat"/>
    <property type="match status" value="1"/>
</dbReference>
<evidence type="ECO:0000256" key="2">
    <source>
        <dbReference type="ARBA" id="ARBA00023239"/>
    </source>
</evidence>
<dbReference type="CDD" id="cd22268">
    <property type="entry name" value="DPBB_RlpA-like"/>
    <property type="match status" value="1"/>
</dbReference>
<dbReference type="EC" id="4.2.2.-" evidence="4"/>
<dbReference type="Pfam" id="PF05036">
    <property type="entry name" value="SPOR"/>
    <property type="match status" value="1"/>
</dbReference>
<dbReference type="HAMAP" id="MF_02071">
    <property type="entry name" value="RlpA"/>
    <property type="match status" value="1"/>
</dbReference>
<dbReference type="Proteomes" id="UP000483379">
    <property type="component" value="Unassembled WGS sequence"/>
</dbReference>
<dbReference type="InterPro" id="IPR036908">
    <property type="entry name" value="RlpA-like_sf"/>
</dbReference>
<evidence type="ECO:0000256" key="1">
    <source>
        <dbReference type="ARBA" id="ARBA00022729"/>
    </source>
</evidence>
<dbReference type="PROSITE" id="PS51724">
    <property type="entry name" value="SPOR"/>
    <property type="match status" value="1"/>
</dbReference>
<dbReference type="GO" id="GO:0000270">
    <property type="term" value="P:peptidoglycan metabolic process"/>
    <property type="evidence" value="ECO:0007669"/>
    <property type="project" value="UniProtKB-UniRule"/>
</dbReference>
<comment type="function">
    <text evidence="4">Lytic transglycosylase with a strong preference for naked glycan strands that lack stem peptides.</text>
</comment>
<evidence type="ECO:0000313" key="8">
    <source>
        <dbReference type="EMBL" id="NEV62558.1"/>
    </source>
</evidence>
<keyword evidence="9" id="KW-1185">Reference proteome</keyword>
<dbReference type="PANTHER" id="PTHR34183">
    <property type="entry name" value="ENDOLYTIC PEPTIDOGLYCAN TRANSGLYCOSYLASE RLPA"/>
    <property type="match status" value="1"/>
</dbReference>
<name>A0A6M0JYH2_9GAMM</name>
<dbReference type="SUPFAM" id="SSF50685">
    <property type="entry name" value="Barwin-like endoglucanases"/>
    <property type="match status" value="1"/>
</dbReference>
<dbReference type="EMBL" id="JAAIJQ010000030">
    <property type="protein sequence ID" value="NEV62558.1"/>
    <property type="molecule type" value="Genomic_DNA"/>
</dbReference>
<dbReference type="InterPro" id="IPR007730">
    <property type="entry name" value="SPOR-like_dom"/>
</dbReference>
<dbReference type="Gene3D" id="2.40.40.10">
    <property type="entry name" value="RlpA-like domain"/>
    <property type="match status" value="1"/>
</dbReference>
<feature type="compositionally biased region" description="Basic and acidic residues" evidence="6">
    <location>
        <begin position="168"/>
        <end position="177"/>
    </location>
</feature>
<feature type="compositionally biased region" description="Low complexity" evidence="6">
    <location>
        <begin position="185"/>
        <end position="212"/>
    </location>
</feature>
<keyword evidence="3 4" id="KW-0961">Cell wall biogenesis/degradation</keyword>
<dbReference type="FunFam" id="2.40.40.10:FF:000003">
    <property type="entry name" value="Endolytic peptidoglycan transglycosylase RlpA"/>
    <property type="match status" value="1"/>
</dbReference>
<dbReference type="GO" id="GO:0071555">
    <property type="term" value="P:cell wall organization"/>
    <property type="evidence" value="ECO:0007669"/>
    <property type="project" value="UniProtKB-KW"/>
</dbReference>
<gene>
    <name evidence="4" type="primary">rlpA</name>
    <name evidence="8" type="ORF">G3446_11760</name>
</gene>
<dbReference type="InterPro" id="IPR034718">
    <property type="entry name" value="RlpA"/>
</dbReference>
<dbReference type="AlphaFoldDB" id="A0A6M0JYH2"/>
<proteinExistence type="inferred from homology"/>
<evidence type="ECO:0000313" key="9">
    <source>
        <dbReference type="Proteomes" id="UP000483379"/>
    </source>
</evidence>
<feature type="region of interest" description="Disordered" evidence="6">
    <location>
        <begin position="168"/>
        <end position="253"/>
    </location>
</feature>
<feature type="domain" description="SPOR" evidence="7">
    <location>
        <begin position="251"/>
        <end position="334"/>
    </location>
</feature>
<dbReference type="PANTHER" id="PTHR34183:SF1">
    <property type="entry name" value="ENDOLYTIC PEPTIDOGLYCAN TRANSGLYCOSYLASE RLPA"/>
    <property type="match status" value="1"/>
</dbReference>
<evidence type="ECO:0000256" key="3">
    <source>
        <dbReference type="ARBA" id="ARBA00023316"/>
    </source>
</evidence>
<dbReference type="Pfam" id="PF03330">
    <property type="entry name" value="DPBB_1"/>
    <property type="match status" value="1"/>
</dbReference>
<evidence type="ECO:0000256" key="5">
    <source>
        <dbReference type="RuleBase" id="RU003495"/>
    </source>
</evidence>
<sequence length="334" mass="35607">MLGMHCPCWPVIASVLLLLTGCASQKHLVDGDEIPPEIARIPDAAPKVEPLSRSGNPDSYVVFGKRYYPKKSSRGHVERGLASWYGEPFHGRKTSSGDIYDMHAMTAAHKTLPLPTYARVTNLENGRSVVVRVNDRGPFHGPRIIDLSYTAAVKLGVHRKGTAAVEVRAIDPTKGRGSDPGPFLAGAATGTGSSAGATPRPPSASSASSRATVAHSPTKGDETRLQQPQRLAETAPAARPPQAQGTNRHAQASGRRLYLQVGAFGSPANAEQLRERLSNRIEQGRVSILQPDADAAAPPLYKVRVGPLASDQDAERISREIAGLGVGTPHRVWN</sequence>
<organism evidence="8 9">
    <name type="scientific">Thiorhodococcus minor</name>
    <dbReference type="NCBI Taxonomy" id="57489"/>
    <lineage>
        <taxon>Bacteria</taxon>
        <taxon>Pseudomonadati</taxon>
        <taxon>Pseudomonadota</taxon>
        <taxon>Gammaproteobacteria</taxon>
        <taxon>Chromatiales</taxon>
        <taxon>Chromatiaceae</taxon>
        <taxon>Thiorhodococcus</taxon>
    </lineage>
</organism>
<accession>A0A6M0JYH2</accession>
<evidence type="ECO:0000259" key="7">
    <source>
        <dbReference type="PROSITE" id="PS51724"/>
    </source>
</evidence>
<evidence type="ECO:0000256" key="4">
    <source>
        <dbReference type="HAMAP-Rule" id="MF_02071"/>
    </source>
</evidence>
<dbReference type="SUPFAM" id="SSF110997">
    <property type="entry name" value="Sporulation related repeat"/>
    <property type="match status" value="1"/>
</dbReference>
<dbReference type="GO" id="GO:0009279">
    <property type="term" value="C:cell outer membrane"/>
    <property type="evidence" value="ECO:0007669"/>
    <property type="project" value="TreeGrafter"/>
</dbReference>
<protein>
    <recommendedName>
        <fullName evidence="4">Endolytic peptidoglycan transglycosylase RlpA</fullName>
        <ecNumber evidence="4">4.2.2.-</ecNumber>
    </recommendedName>
</protein>
<dbReference type="InterPro" id="IPR009009">
    <property type="entry name" value="RlpA-like_DPBB"/>
</dbReference>
<dbReference type="InterPro" id="IPR036680">
    <property type="entry name" value="SPOR-like_sf"/>
</dbReference>
<dbReference type="NCBIfam" id="TIGR00413">
    <property type="entry name" value="rlpA"/>
    <property type="match status" value="1"/>
</dbReference>
<reference evidence="8 9" key="1">
    <citation type="submission" date="2020-02" db="EMBL/GenBank/DDBJ databases">
        <title>Genome sequences of Thiorhodococcus mannitoliphagus and Thiorhodococcus minor, purple sulfur photosynthetic bacteria in the gammaproteobacterial family, Chromatiaceae.</title>
        <authorList>
            <person name="Aviles F.A."/>
            <person name="Meyer T.E."/>
            <person name="Kyndt J.A."/>
        </authorList>
    </citation>
    <scope>NUCLEOTIDE SEQUENCE [LARGE SCALE GENOMIC DNA]</scope>
    <source>
        <strain evidence="8 9">DSM 11518</strain>
    </source>
</reference>
<keyword evidence="2 4" id="KW-0456">Lyase</keyword>
<dbReference type="InterPro" id="IPR012997">
    <property type="entry name" value="RplA"/>
</dbReference>